<accession>A0AAP0I6W7</accession>
<keyword evidence="2" id="KW-1185">Reference proteome</keyword>
<evidence type="ECO:0000313" key="2">
    <source>
        <dbReference type="Proteomes" id="UP001417504"/>
    </source>
</evidence>
<name>A0AAP0I6W7_9MAGN</name>
<reference evidence="1 2" key="1">
    <citation type="submission" date="2024-01" db="EMBL/GenBank/DDBJ databases">
        <title>Genome assemblies of Stephania.</title>
        <authorList>
            <person name="Yang L."/>
        </authorList>
    </citation>
    <scope>NUCLEOTIDE SEQUENCE [LARGE SCALE GENOMIC DNA]</scope>
    <source>
        <strain evidence="1">QJT</strain>
        <tissue evidence="1">Leaf</tissue>
    </source>
</reference>
<dbReference type="EMBL" id="JBBNAE010000007">
    <property type="protein sequence ID" value="KAK9109710.1"/>
    <property type="molecule type" value="Genomic_DNA"/>
</dbReference>
<gene>
    <name evidence="1" type="ORF">Sjap_017770</name>
</gene>
<protein>
    <submittedName>
        <fullName evidence="1">Uncharacterized protein</fullName>
    </submittedName>
</protein>
<sequence>MGHTLIDQIRKKKGRVMNFFLYMSTLLILSFKARIDMHADRSSTSIRLSSIWSTGMALNEDRRSHKSYFTCTTEQAPSSRTGLRPA</sequence>
<evidence type="ECO:0000313" key="1">
    <source>
        <dbReference type="EMBL" id="KAK9109710.1"/>
    </source>
</evidence>
<proteinExistence type="predicted"/>
<organism evidence="1 2">
    <name type="scientific">Stephania japonica</name>
    <dbReference type="NCBI Taxonomy" id="461633"/>
    <lineage>
        <taxon>Eukaryota</taxon>
        <taxon>Viridiplantae</taxon>
        <taxon>Streptophyta</taxon>
        <taxon>Embryophyta</taxon>
        <taxon>Tracheophyta</taxon>
        <taxon>Spermatophyta</taxon>
        <taxon>Magnoliopsida</taxon>
        <taxon>Ranunculales</taxon>
        <taxon>Menispermaceae</taxon>
        <taxon>Menispermoideae</taxon>
        <taxon>Cissampelideae</taxon>
        <taxon>Stephania</taxon>
    </lineage>
</organism>
<dbReference type="Proteomes" id="UP001417504">
    <property type="component" value="Unassembled WGS sequence"/>
</dbReference>
<comment type="caution">
    <text evidence="1">The sequence shown here is derived from an EMBL/GenBank/DDBJ whole genome shotgun (WGS) entry which is preliminary data.</text>
</comment>
<dbReference type="AlphaFoldDB" id="A0AAP0I6W7"/>